<dbReference type="Gene3D" id="1.20.120.580">
    <property type="entry name" value="bsu32300-like"/>
    <property type="match status" value="1"/>
</dbReference>
<accession>A0A3N5BIV2</accession>
<evidence type="ECO:0000313" key="5">
    <source>
        <dbReference type="EMBL" id="RPF57557.1"/>
    </source>
</evidence>
<evidence type="ECO:0000313" key="6">
    <source>
        <dbReference type="Proteomes" id="UP000277108"/>
    </source>
</evidence>
<dbReference type="STRING" id="1849491.BVH56_06720"/>
<dbReference type="PANTHER" id="PTHR33397">
    <property type="entry name" value="UPF0331 PROTEIN YUTE"/>
    <property type="match status" value="1"/>
</dbReference>
<keyword evidence="3" id="KW-0378">Hydrolase</keyword>
<gene>
    <name evidence="5" type="ORF">EDD62_0178</name>
</gene>
<dbReference type="Pfam" id="PF01934">
    <property type="entry name" value="HepT-like"/>
    <property type="match status" value="1"/>
</dbReference>
<keyword evidence="1" id="KW-1277">Toxin-antitoxin system</keyword>
<dbReference type="GO" id="GO:0110001">
    <property type="term" value="C:toxin-antitoxin complex"/>
    <property type="evidence" value="ECO:0007669"/>
    <property type="project" value="InterPro"/>
</dbReference>
<dbReference type="GO" id="GO:0016787">
    <property type="term" value="F:hydrolase activity"/>
    <property type="evidence" value="ECO:0007669"/>
    <property type="project" value="UniProtKB-KW"/>
</dbReference>
<organism evidence="5 6">
    <name type="scientific">Abyssicoccus albus</name>
    <dbReference type="NCBI Taxonomy" id="1817405"/>
    <lineage>
        <taxon>Bacteria</taxon>
        <taxon>Bacillati</taxon>
        <taxon>Bacillota</taxon>
        <taxon>Bacilli</taxon>
        <taxon>Bacillales</taxon>
        <taxon>Abyssicoccaceae</taxon>
    </lineage>
</organism>
<name>A0A1Q1G2R0_9BACL</name>
<dbReference type="GO" id="GO:0004540">
    <property type="term" value="F:RNA nuclease activity"/>
    <property type="evidence" value="ECO:0007669"/>
    <property type="project" value="InterPro"/>
</dbReference>
<proteinExistence type="inferred from homology"/>
<reference evidence="5 6" key="1">
    <citation type="submission" date="2018-11" db="EMBL/GenBank/DDBJ databases">
        <title>Genomic Encyclopedia of Type Strains, Phase IV (KMG-IV): sequencing the most valuable type-strain genomes for metagenomic binning, comparative biology and taxonomic classification.</title>
        <authorList>
            <person name="Goeker M."/>
        </authorList>
    </citation>
    <scope>NUCLEOTIDE SEQUENCE [LARGE SCALE GENOMIC DNA]</scope>
    <source>
        <strain evidence="5 6">DSM 29158</strain>
    </source>
</reference>
<dbReference type="InterPro" id="IPR037038">
    <property type="entry name" value="HepT-like_sf"/>
</dbReference>
<dbReference type="InterPro" id="IPR052379">
    <property type="entry name" value="Type_VII_TA_RNase"/>
</dbReference>
<dbReference type="OrthoDB" id="2375467at2"/>
<keyword evidence="6" id="KW-1185">Reference proteome</keyword>
<sequence length="142" mass="16801">MYFVDREKLVQRTRYIEKLVEQFKSTERERFKTERIAHMLVESSIDIGNMMIDGFIMRDPGSYQDVLDIMKTEQVIDEPIHQHLSEMLVVRRWLLREYESEHDELNALLEEHIDAYTSFTAAVIQYLEQELGPVNAFGEGES</sequence>
<dbReference type="PANTHER" id="PTHR33397:SF5">
    <property type="entry name" value="RNASE YUTE-RELATED"/>
    <property type="match status" value="1"/>
</dbReference>
<evidence type="ECO:0000256" key="3">
    <source>
        <dbReference type="ARBA" id="ARBA00022801"/>
    </source>
</evidence>
<accession>A0A1Q1G2R0</accession>
<keyword evidence="2" id="KW-0540">Nuclease</keyword>
<dbReference type="RefSeq" id="WP_077140704.1">
    <property type="nucleotide sequence ID" value="NZ_CBCSGK010000002.1"/>
</dbReference>
<dbReference type="AlphaFoldDB" id="A0A1Q1G2R0"/>
<evidence type="ECO:0000256" key="4">
    <source>
        <dbReference type="ARBA" id="ARBA00024207"/>
    </source>
</evidence>
<dbReference type="InterPro" id="IPR008201">
    <property type="entry name" value="HepT-like"/>
</dbReference>
<dbReference type="EMBL" id="RKRK01000002">
    <property type="protein sequence ID" value="RPF57557.1"/>
    <property type="molecule type" value="Genomic_DNA"/>
</dbReference>
<evidence type="ECO:0000256" key="1">
    <source>
        <dbReference type="ARBA" id="ARBA00022649"/>
    </source>
</evidence>
<comment type="caution">
    <text evidence="5">The sequence shown here is derived from an EMBL/GenBank/DDBJ whole genome shotgun (WGS) entry which is preliminary data.</text>
</comment>
<evidence type="ECO:0000256" key="2">
    <source>
        <dbReference type="ARBA" id="ARBA00022722"/>
    </source>
</evidence>
<protein>
    <submittedName>
        <fullName evidence="5">Uncharacterized protein YutE (UPF0331/DUF86 family)</fullName>
    </submittedName>
</protein>
<comment type="similarity">
    <text evidence="4">Belongs to the HepT RNase toxin family.</text>
</comment>
<dbReference type="Proteomes" id="UP000277108">
    <property type="component" value="Unassembled WGS sequence"/>
</dbReference>